<keyword evidence="3" id="KW-1185">Reference proteome</keyword>
<reference evidence="2" key="1">
    <citation type="submission" date="2022-12" db="EMBL/GenBank/DDBJ databases">
        <authorList>
            <person name="Alioto T."/>
            <person name="Alioto T."/>
            <person name="Gomez Garrido J."/>
        </authorList>
    </citation>
    <scope>NUCLEOTIDE SEQUENCE</scope>
</reference>
<dbReference type="Proteomes" id="UP001178461">
    <property type="component" value="Chromosome Z"/>
</dbReference>
<dbReference type="EMBL" id="OX395140">
    <property type="protein sequence ID" value="CAI5794051.1"/>
    <property type="molecule type" value="Genomic_DNA"/>
</dbReference>
<evidence type="ECO:0000256" key="1">
    <source>
        <dbReference type="SAM" id="MobiDB-lite"/>
    </source>
</evidence>
<protein>
    <submittedName>
        <fullName evidence="2">Uncharacterized protein</fullName>
    </submittedName>
</protein>
<organism evidence="2 3">
    <name type="scientific">Podarcis lilfordi</name>
    <name type="common">Lilford's wall lizard</name>
    <dbReference type="NCBI Taxonomy" id="74358"/>
    <lineage>
        <taxon>Eukaryota</taxon>
        <taxon>Metazoa</taxon>
        <taxon>Chordata</taxon>
        <taxon>Craniata</taxon>
        <taxon>Vertebrata</taxon>
        <taxon>Euteleostomi</taxon>
        <taxon>Lepidosauria</taxon>
        <taxon>Squamata</taxon>
        <taxon>Bifurcata</taxon>
        <taxon>Unidentata</taxon>
        <taxon>Episquamata</taxon>
        <taxon>Laterata</taxon>
        <taxon>Lacertibaenia</taxon>
        <taxon>Lacertidae</taxon>
        <taxon>Podarcis</taxon>
    </lineage>
</organism>
<feature type="region of interest" description="Disordered" evidence="1">
    <location>
        <begin position="1"/>
        <end position="58"/>
    </location>
</feature>
<feature type="compositionally biased region" description="Pro residues" evidence="1">
    <location>
        <begin position="86"/>
        <end position="95"/>
    </location>
</feature>
<accession>A0AA35PM52</accession>
<feature type="compositionally biased region" description="Basic and acidic residues" evidence="1">
    <location>
        <begin position="1"/>
        <end position="17"/>
    </location>
</feature>
<evidence type="ECO:0000313" key="3">
    <source>
        <dbReference type="Proteomes" id="UP001178461"/>
    </source>
</evidence>
<dbReference type="AlphaFoldDB" id="A0AA35PM52"/>
<name>A0AA35PM52_9SAUR</name>
<proteinExistence type="predicted"/>
<evidence type="ECO:0000313" key="2">
    <source>
        <dbReference type="EMBL" id="CAI5794051.1"/>
    </source>
</evidence>
<gene>
    <name evidence="2" type="ORF">PODLI_1B028185</name>
</gene>
<sequence length="114" mass="12680">MDQKERRQGPQHPEDQRPFPASRIHTLLHAEDHSGTSDPFIYRSCTASDREGGNNPFPSLGHCTSLAQTPLMQTELLEGENSNAPSLPPPPPPVPSFQQGLRKTPFWVGFTCEF</sequence>
<feature type="region of interest" description="Disordered" evidence="1">
    <location>
        <begin position="78"/>
        <end position="100"/>
    </location>
</feature>